<feature type="region of interest" description="Disordered" evidence="7">
    <location>
        <begin position="553"/>
        <end position="585"/>
    </location>
</feature>
<dbReference type="GO" id="GO:0140951">
    <property type="term" value="F:histone H3K27 trimethyltransferase activity"/>
    <property type="evidence" value="ECO:0007669"/>
    <property type="project" value="UniProtKB-EC"/>
</dbReference>
<dbReference type="GeneID" id="7838191"/>
<dbReference type="GO" id="GO:0005634">
    <property type="term" value="C:nucleus"/>
    <property type="evidence" value="ECO:0007669"/>
    <property type="project" value="TreeGrafter"/>
</dbReference>
<dbReference type="PANTHER" id="PTHR45747">
    <property type="entry name" value="HISTONE-LYSINE N-METHYLTRANSFERASE E(Z)"/>
    <property type="match status" value="1"/>
</dbReference>
<evidence type="ECO:0000256" key="3">
    <source>
        <dbReference type="ARBA" id="ARBA00022691"/>
    </source>
</evidence>
<dbReference type="PROSITE" id="PS50280">
    <property type="entry name" value="SET"/>
    <property type="match status" value="1"/>
</dbReference>
<feature type="domain" description="4Fe-4S ferredoxin-type" evidence="9">
    <location>
        <begin position="665"/>
        <end position="694"/>
    </location>
</feature>
<dbReference type="PROSITE" id="PS51633">
    <property type="entry name" value="CXC"/>
    <property type="match status" value="1"/>
</dbReference>
<dbReference type="InterPro" id="IPR041355">
    <property type="entry name" value="Pre-SET_CXC"/>
</dbReference>
<keyword evidence="12" id="KW-1185">Reference proteome</keyword>
<dbReference type="Pfam" id="PF00856">
    <property type="entry name" value="SET"/>
    <property type="match status" value="1"/>
</dbReference>
<dbReference type="OrthoDB" id="303032at2759"/>
<evidence type="ECO:0000313" key="11">
    <source>
        <dbReference type="EMBL" id="EAS01979.2"/>
    </source>
</evidence>
<comment type="catalytic activity">
    <reaction evidence="6">
        <text>L-lysyl(27)-[histone H3] + 3 S-adenosyl-L-methionine = N(6),N(6),N(6)-trimethyl-L-lysyl(27)-[histone H3] + 3 S-adenosyl-L-homocysteine + 3 H(+)</text>
        <dbReference type="Rhea" id="RHEA:60292"/>
        <dbReference type="Rhea" id="RHEA-COMP:15535"/>
        <dbReference type="Rhea" id="RHEA-COMP:15548"/>
        <dbReference type="ChEBI" id="CHEBI:15378"/>
        <dbReference type="ChEBI" id="CHEBI:29969"/>
        <dbReference type="ChEBI" id="CHEBI:57856"/>
        <dbReference type="ChEBI" id="CHEBI:59789"/>
        <dbReference type="ChEBI" id="CHEBI:61961"/>
        <dbReference type="EC" id="2.1.1.356"/>
    </reaction>
</comment>
<feature type="region of interest" description="Disordered" evidence="7">
    <location>
        <begin position="438"/>
        <end position="466"/>
    </location>
</feature>
<dbReference type="InterPro" id="IPR017896">
    <property type="entry name" value="4Fe4S_Fe-S-bd"/>
</dbReference>
<dbReference type="PANTHER" id="PTHR45747:SF4">
    <property type="entry name" value="HISTONE-LYSINE N-METHYLTRANSFERASE E(Z)"/>
    <property type="match status" value="1"/>
</dbReference>
<organism evidence="11 12">
    <name type="scientific">Tetrahymena thermophila (strain SB210)</name>
    <dbReference type="NCBI Taxonomy" id="312017"/>
    <lineage>
        <taxon>Eukaryota</taxon>
        <taxon>Sar</taxon>
        <taxon>Alveolata</taxon>
        <taxon>Ciliophora</taxon>
        <taxon>Intramacronucleata</taxon>
        <taxon>Oligohymenophorea</taxon>
        <taxon>Hymenostomatida</taxon>
        <taxon>Tetrahymenina</taxon>
        <taxon>Tetrahymenidae</taxon>
        <taxon>Tetrahymena</taxon>
    </lineage>
</organism>
<protein>
    <submittedName>
        <fullName evidence="11">SET domain protein</fullName>
    </submittedName>
</protein>
<feature type="compositionally biased region" description="Polar residues" evidence="7">
    <location>
        <begin position="438"/>
        <end position="453"/>
    </location>
</feature>
<dbReference type="InterPro" id="IPR046341">
    <property type="entry name" value="SET_dom_sf"/>
</dbReference>
<evidence type="ECO:0000259" key="10">
    <source>
        <dbReference type="PROSITE" id="PS51633"/>
    </source>
</evidence>
<keyword evidence="4" id="KW-0805">Transcription regulation</keyword>
<keyword evidence="3" id="KW-0949">S-adenosyl-L-methionine</keyword>
<gene>
    <name evidence="11" type="ORF">TTHERM_00499660</name>
</gene>
<dbReference type="GO" id="GO:0031507">
    <property type="term" value="P:heterochromatin formation"/>
    <property type="evidence" value="ECO:0007669"/>
    <property type="project" value="TreeGrafter"/>
</dbReference>
<dbReference type="SUPFAM" id="SSF82199">
    <property type="entry name" value="SET domain"/>
    <property type="match status" value="1"/>
</dbReference>
<evidence type="ECO:0000259" key="8">
    <source>
        <dbReference type="PROSITE" id="PS50280"/>
    </source>
</evidence>
<reference evidence="12" key="1">
    <citation type="journal article" date="2006" name="PLoS Biol.">
        <title>Macronuclear genome sequence of the ciliate Tetrahymena thermophila, a model eukaryote.</title>
        <authorList>
            <person name="Eisen J.A."/>
            <person name="Coyne R.S."/>
            <person name="Wu M."/>
            <person name="Wu D."/>
            <person name="Thiagarajan M."/>
            <person name="Wortman J.R."/>
            <person name="Badger J.H."/>
            <person name="Ren Q."/>
            <person name="Amedeo P."/>
            <person name="Jones K.M."/>
            <person name="Tallon L.J."/>
            <person name="Delcher A.L."/>
            <person name="Salzberg S.L."/>
            <person name="Silva J.C."/>
            <person name="Haas B.J."/>
            <person name="Majoros W.H."/>
            <person name="Farzad M."/>
            <person name="Carlton J.M."/>
            <person name="Smith R.K. Jr."/>
            <person name="Garg J."/>
            <person name="Pearlman R.E."/>
            <person name="Karrer K.M."/>
            <person name="Sun L."/>
            <person name="Manning G."/>
            <person name="Elde N.C."/>
            <person name="Turkewitz A.P."/>
            <person name="Asai D.J."/>
            <person name="Wilkes D.E."/>
            <person name="Wang Y."/>
            <person name="Cai H."/>
            <person name="Collins K."/>
            <person name="Stewart B.A."/>
            <person name="Lee S.R."/>
            <person name="Wilamowska K."/>
            <person name="Weinberg Z."/>
            <person name="Ruzzo W.L."/>
            <person name="Wloga D."/>
            <person name="Gaertig J."/>
            <person name="Frankel J."/>
            <person name="Tsao C.-C."/>
            <person name="Gorovsky M.A."/>
            <person name="Keeling P.J."/>
            <person name="Waller R.F."/>
            <person name="Patron N.J."/>
            <person name="Cherry J.M."/>
            <person name="Stover N.A."/>
            <person name="Krieger C.J."/>
            <person name="del Toro C."/>
            <person name="Ryder H.F."/>
            <person name="Williamson S.C."/>
            <person name="Barbeau R.A."/>
            <person name="Hamilton E.P."/>
            <person name="Orias E."/>
        </authorList>
    </citation>
    <scope>NUCLEOTIDE SEQUENCE [LARGE SCALE GENOMIC DNA]</scope>
    <source>
        <strain evidence="12">SB210</strain>
    </source>
</reference>
<keyword evidence="2" id="KW-0808">Transferase</keyword>
<keyword evidence="1" id="KW-0489">Methyltransferase</keyword>
<evidence type="ECO:0000256" key="2">
    <source>
        <dbReference type="ARBA" id="ARBA00022679"/>
    </source>
</evidence>
<evidence type="ECO:0000259" key="9">
    <source>
        <dbReference type="PROSITE" id="PS51379"/>
    </source>
</evidence>
<dbReference type="PROSITE" id="PS51379">
    <property type="entry name" value="4FE4S_FER_2"/>
    <property type="match status" value="1"/>
</dbReference>
<dbReference type="AlphaFoldDB" id="I7M9J9"/>
<evidence type="ECO:0000256" key="4">
    <source>
        <dbReference type="ARBA" id="ARBA00023015"/>
    </source>
</evidence>
<sequence length="861" mass="102850">MQQPNKDTISDFIDQKQEKIIEKVLNISITQQEPNEKYLKSMEIIQKATQKFFNDLCLQIIRLSIWSYKMRRVRQNKCLKYQIQKKESIAKQFFNNWKNKPYLKKKQLHIIDKSNDVIQSNMYSNYMPVSQNVQTDDFLLQLFPVIERIDLYQIVNELKMKESLSEKKRFKKWFKIIKKMNLLVDIEQKIWIWYIYKTYKKTLGCTSFMQIFFQQPQVKQQNFALKYLDIKRMVEQKEYKYGITIEKKNNEHIDPIIDLTAMSKQYYCNICYIYDCRIHFYERKKGQDFYHPSTFVQNTQQYSERMIQYLVDIYQKMVFDINYSFMPTQADTYCGKFCYKRLTKEKIKQIKESLNYPIQFSDLDKLFIKLGEQRFYFNICQMSLLQLSFRCDLLFIYLVEQFMQSYESENFQILNDQFKQKQDQIQLKQEQNLMSNSILNQSSNTPNTSQQKFQVKKNFDDNDDDEDPWLLEEEENENEINPSQYENTQKQLNLAEKLKLKVEEDNNQNFMHKLKEFVVSNYTVQEVNIKQEKIKQEKLKALIRKSQSFLVKPEVMQEESDEDEGLQKENNQQKKGDKESKEDQDECYGYTNTQNETQLDDSYQHCVHYRHNRKPVDTSCKKCCCRKRGFCDQYCMCDPKKCKIYRFGCNCQDNCSKNTCICFKRNVECDPDICKSCFECKSKCNNNQITLNKVQRVVIANSEICGGLGIYNVYPLQKGDLITIYYGEVLQDLDIIIRDSWKPSNLFYIFSLLGDLTVDSKYIGNKSRFMNHSKSKENSYAKMVYAKGGYTIGLFSNEKIIPGTELLFDYDGQGTLKLKYEWIMQKADSKAKQIQEDNIIVFEAHNSPAKNQNLIKQKKRK</sequence>
<keyword evidence="5" id="KW-0804">Transcription</keyword>
<evidence type="ECO:0000256" key="5">
    <source>
        <dbReference type="ARBA" id="ARBA00023163"/>
    </source>
</evidence>
<feature type="compositionally biased region" description="Basic and acidic residues" evidence="7">
    <location>
        <begin position="565"/>
        <end position="581"/>
    </location>
</feature>
<dbReference type="InterPro" id="IPR045318">
    <property type="entry name" value="EZH1/2-like"/>
</dbReference>
<dbReference type="GO" id="GO:0032259">
    <property type="term" value="P:methylation"/>
    <property type="evidence" value="ECO:0007669"/>
    <property type="project" value="UniProtKB-KW"/>
</dbReference>
<dbReference type="RefSeq" id="XP_001022224.2">
    <property type="nucleotide sequence ID" value="XM_001022224.2"/>
</dbReference>
<dbReference type="Gene3D" id="2.170.270.10">
    <property type="entry name" value="SET domain"/>
    <property type="match status" value="1"/>
</dbReference>
<name>I7M9J9_TETTS</name>
<dbReference type="SMART" id="SM00317">
    <property type="entry name" value="SET"/>
    <property type="match status" value="1"/>
</dbReference>
<dbReference type="Pfam" id="PF18264">
    <property type="entry name" value="preSET_CXC"/>
    <property type="match status" value="1"/>
</dbReference>
<dbReference type="InterPro" id="IPR001214">
    <property type="entry name" value="SET_dom"/>
</dbReference>
<evidence type="ECO:0000256" key="7">
    <source>
        <dbReference type="SAM" id="MobiDB-lite"/>
    </source>
</evidence>
<dbReference type="STRING" id="312017.I7M9J9"/>
<dbReference type="GO" id="GO:0003682">
    <property type="term" value="F:chromatin binding"/>
    <property type="evidence" value="ECO:0007669"/>
    <property type="project" value="TreeGrafter"/>
</dbReference>
<evidence type="ECO:0000256" key="6">
    <source>
        <dbReference type="ARBA" id="ARBA00048568"/>
    </source>
</evidence>
<feature type="domain" description="CXC" evidence="10">
    <location>
        <begin position="577"/>
        <end position="695"/>
    </location>
</feature>
<dbReference type="EMBL" id="GG662548">
    <property type="protein sequence ID" value="EAS01979.2"/>
    <property type="molecule type" value="Genomic_DNA"/>
</dbReference>
<feature type="domain" description="SET" evidence="8">
    <location>
        <begin position="695"/>
        <end position="811"/>
    </location>
</feature>
<dbReference type="InterPro" id="IPR026489">
    <property type="entry name" value="CXC_dom"/>
</dbReference>
<evidence type="ECO:0000313" key="12">
    <source>
        <dbReference type="Proteomes" id="UP000009168"/>
    </source>
</evidence>
<proteinExistence type="predicted"/>
<evidence type="ECO:0000256" key="1">
    <source>
        <dbReference type="ARBA" id="ARBA00022603"/>
    </source>
</evidence>
<dbReference type="InParanoid" id="I7M9J9"/>
<dbReference type="Proteomes" id="UP000009168">
    <property type="component" value="Unassembled WGS sequence"/>
</dbReference>
<dbReference type="KEGG" id="tet:TTHERM_00499660"/>
<accession>I7M9J9</accession>